<feature type="transmembrane region" description="Helical" evidence="8">
    <location>
        <begin position="157"/>
        <end position="176"/>
    </location>
</feature>
<evidence type="ECO:0000256" key="3">
    <source>
        <dbReference type="ARBA" id="ARBA00022679"/>
    </source>
</evidence>
<dbReference type="GO" id="GO:0046872">
    <property type="term" value="F:metal ion binding"/>
    <property type="evidence" value="ECO:0007669"/>
    <property type="project" value="UniProtKB-KW"/>
</dbReference>
<evidence type="ECO:0000256" key="7">
    <source>
        <dbReference type="PIRSR" id="PIRSR600715-1"/>
    </source>
</evidence>
<feature type="binding site" evidence="7">
    <location>
        <position position="209"/>
    </location>
    <ligand>
        <name>Mg(2+)</name>
        <dbReference type="ChEBI" id="CHEBI:18420"/>
    </ligand>
</feature>
<accession>A0A3S0X344</accession>
<dbReference type="Pfam" id="PF00953">
    <property type="entry name" value="Glycos_transf_4"/>
    <property type="match status" value="1"/>
</dbReference>
<evidence type="ECO:0000256" key="1">
    <source>
        <dbReference type="ARBA" id="ARBA00004651"/>
    </source>
</evidence>
<dbReference type="CDD" id="cd06854">
    <property type="entry name" value="GT_WbpL_WbcO_like"/>
    <property type="match status" value="1"/>
</dbReference>
<evidence type="ECO:0000313" key="9">
    <source>
        <dbReference type="EMBL" id="RUQ81548.1"/>
    </source>
</evidence>
<feature type="transmembrane region" description="Helical" evidence="8">
    <location>
        <begin position="182"/>
        <end position="198"/>
    </location>
</feature>
<gene>
    <name evidence="9" type="ORF">EKM59_10405</name>
</gene>
<dbReference type="InterPro" id="IPR000715">
    <property type="entry name" value="Glycosyl_transferase_4"/>
</dbReference>
<feature type="transmembrane region" description="Helical" evidence="8">
    <location>
        <begin position="234"/>
        <end position="253"/>
    </location>
</feature>
<keyword evidence="10" id="KW-1185">Reference proteome</keyword>
<dbReference type="AlphaFoldDB" id="A0A3S0X344"/>
<dbReference type="GO" id="GO:0005886">
    <property type="term" value="C:plasma membrane"/>
    <property type="evidence" value="ECO:0007669"/>
    <property type="project" value="UniProtKB-SubCell"/>
</dbReference>
<evidence type="ECO:0000256" key="8">
    <source>
        <dbReference type="SAM" id="Phobius"/>
    </source>
</evidence>
<dbReference type="EMBL" id="RZGR01000039">
    <property type="protein sequence ID" value="RUQ81548.1"/>
    <property type="molecule type" value="Genomic_DNA"/>
</dbReference>
<comment type="subcellular location">
    <subcellularLocation>
        <location evidence="1">Cell membrane</location>
        <topology evidence="1">Multi-pass membrane protein</topology>
    </subcellularLocation>
</comment>
<evidence type="ECO:0000313" key="10">
    <source>
        <dbReference type="Proteomes" id="UP000288012"/>
    </source>
</evidence>
<keyword evidence="7" id="KW-0460">Magnesium</keyword>
<dbReference type="PANTHER" id="PTHR22926">
    <property type="entry name" value="PHOSPHO-N-ACETYLMURAMOYL-PENTAPEPTIDE-TRANSFERASE"/>
    <property type="match status" value="1"/>
</dbReference>
<evidence type="ECO:0000256" key="4">
    <source>
        <dbReference type="ARBA" id="ARBA00022692"/>
    </source>
</evidence>
<comment type="cofactor">
    <cofactor evidence="7">
        <name>Mg(2+)</name>
        <dbReference type="ChEBI" id="CHEBI:18420"/>
    </cofactor>
</comment>
<dbReference type="RefSeq" id="WP_127032487.1">
    <property type="nucleotide sequence ID" value="NZ_RZGR01000039.1"/>
</dbReference>
<feature type="binding site" evidence="7">
    <location>
        <position position="149"/>
    </location>
    <ligand>
        <name>Mg(2+)</name>
        <dbReference type="ChEBI" id="CHEBI:18420"/>
    </ligand>
</feature>
<feature type="transmembrane region" description="Helical" evidence="8">
    <location>
        <begin position="210"/>
        <end position="228"/>
    </location>
</feature>
<keyword evidence="7" id="KW-0479">Metal-binding</keyword>
<feature type="transmembrane region" description="Helical" evidence="8">
    <location>
        <begin position="96"/>
        <end position="114"/>
    </location>
</feature>
<feature type="transmembrane region" description="Helical" evidence="8">
    <location>
        <begin position="69"/>
        <end position="89"/>
    </location>
</feature>
<dbReference type="GO" id="GO:0071555">
    <property type="term" value="P:cell wall organization"/>
    <property type="evidence" value="ECO:0007669"/>
    <property type="project" value="TreeGrafter"/>
</dbReference>
<feature type="transmembrane region" description="Helical" evidence="8">
    <location>
        <begin position="45"/>
        <end position="63"/>
    </location>
</feature>
<reference evidence="9 10" key="1">
    <citation type="submission" date="2018-12" db="EMBL/GenBank/DDBJ databases">
        <title>Legionella sp,whole genome shotgun sequence.</title>
        <authorList>
            <person name="Wu H."/>
        </authorList>
    </citation>
    <scope>NUCLEOTIDE SEQUENCE [LARGE SCALE GENOMIC DNA]</scope>
    <source>
        <strain evidence="10">km714</strain>
    </source>
</reference>
<sequence length="334" mass="36184">MIFLYLAVFISSLSLTGFLRRYALAKNIMDIPNHRSSHAHPTPRGGGVAFVLGFTLILPVLIYLKLTSIFLAAPLLGAGLLIALLGFLDDKASLPATWRLLGHLAAAGFVLYYLGGFPPIYILGCGVPVGAALNVVALLYLVWLINLYNFMDGIDGLASIEVCSVCVGISLVYWLAGEAGHIILPLLLSAAVAGFLCWNFPPARIFMGDAGSGFLGITLGILSLQGAMIRPDFFWSWLILLGIFIVDATITLLRRFMQGDKLYQAHRSHAYQHASRRYHSHLLVTLAVLVINILWLLPIAILVGLGHLDGFIGMIISYLPITVLAVKFNAGKAS</sequence>
<comment type="caution">
    <text evidence="9">The sequence shown here is derived from an EMBL/GenBank/DDBJ whole genome shotgun (WGS) entry which is preliminary data.</text>
</comment>
<dbReference type="OrthoDB" id="9783652at2"/>
<evidence type="ECO:0000256" key="6">
    <source>
        <dbReference type="ARBA" id="ARBA00023136"/>
    </source>
</evidence>
<protein>
    <submittedName>
        <fullName evidence="9">Glycosyltransferase family 4 protein</fullName>
    </submittedName>
</protein>
<dbReference type="Proteomes" id="UP000288012">
    <property type="component" value="Unassembled WGS sequence"/>
</dbReference>
<keyword evidence="3 9" id="KW-0808">Transferase</keyword>
<feature type="transmembrane region" description="Helical" evidence="8">
    <location>
        <begin position="282"/>
        <end position="305"/>
    </location>
</feature>
<feature type="transmembrane region" description="Helical" evidence="8">
    <location>
        <begin position="311"/>
        <end position="330"/>
    </location>
</feature>
<keyword evidence="6 8" id="KW-0472">Membrane</keyword>
<proteinExistence type="predicted"/>
<dbReference type="GO" id="GO:0044038">
    <property type="term" value="P:cell wall macromolecule biosynthetic process"/>
    <property type="evidence" value="ECO:0007669"/>
    <property type="project" value="TreeGrafter"/>
</dbReference>
<keyword evidence="5 8" id="KW-1133">Transmembrane helix</keyword>
<organism evidence="9 10">
    <name type="scientific">Legionella septentrionalis</name>
    <dbReference type="NCBI Taxonomy" id="2498109"/>
    <lineage>
        <taxon>Bacteria</taxon>
        <taxon>Pseudomonadati</taxon>
        <taxon>Pseudomonadota</taxon>
        <taxon>Gammaproteobacteria</taxon>
        <taxon>Legionellales</taxon>
        <taxon>Legionellaceae</taxon>
        <taxon>Legionella</taxon>
    </lineage>
</organism>
<feature type="transmembrane region" description="Helical" evidence="8">
    <location>
        <begin position="6"/>
        <end position="24"/>
    </location>
</feature>
<evidence type="ECO:0000256" key="5">
    <source>
        <dbReference type="ARBA" id="ARBA00022989"/>
    </source>
</evidence>
<dbReference type="GO" id="GO:0009103">
    <property type="term" value="P:lipopolysaccharide biosynthetic process"/>
    <property type="evidence" value="ECO:0007669"/>
    <property type="project" value="TreeGrafter"/>
</dbReference>
<name>A0A3S0X344_9GAMM</name>
<dbReference type="PANTHER" id="PTHR22926:SF3">
    <property type="entry name" value="UNDECAPRENYL-PHOSPHATE ALPHA-N-ACETYLGLUCOSAMINYL 1-PHOSPHATE TRANSFERASE"/>
    <property type="match status" value="1"/>
</dbReference>
<dbReference type="GO" id="GO:0016780">
    <property type="term" value="F:phosphotransferase activity, for other substituted phosphate groups"/>
    <property type="evidence" value="ECO:0007669"/>
    <property type="project" value="InterPro"/>
</dbReference>
<keyword evidence="2" id="KW-1003">Cell membrane</keyword>
<feature type="transmembrane region" description="Helical" evidence="8">
    <location>
        <begin position="120"/>
        <end position="145"/>
    </location>
</feature>
<keyword evidence="4 8" id="KW-0812">Transmembrane</keyword>
<evidence type="ECO:0000256" key="2">
    <source>
        <dbReference type="ARBA" id="ARBA00022475"/>
    </source>
</evidence>